<evidence type="ECO:0008006" key="3">
    <source>
        <dbReference type="Google" id="ProtNLM"/>
    </source>
</evidence>
<name>A0A841K5G8_9HYPH</name>
<dbReference type="Proteomes" id="UP000588017">
    <property type="component" value="Unassembled WGS sequence"/>
</dbReference>
<accession>A0A841K5G8</accession>
<keyword evidence="2" id="KW-1185">Reference proteome</keyword>
<dbReference type="EMBL" id="JACHEH010000003">
    <property type="protein sequence ID" value="MBB6168038.1"/>
    <property type="molecule type" value="Genomic_DNA"/>
</dbReference>
<protein>
    <recommendedName>
        <fullName evidence="3">DUF992 domain-containing protein</fullName>
    </recommendedName>
</protein>
<sequence length="170" mass="17399">MNKRHTAALSLAAIVTLGVAAIGVQDALAQSRPVRAAPKTEVGRLVCNVSGGVGFIVTSRRALSCRFTDNRGRVERYAGTIRKFGLDIGATTRGVLVWAVASSTSRIGRGALQGEYAGASGEATLGAGVGANILVGGSNRSISLQPLSVQGQTGLNLALGVADLRLESVR</sequence>
<dbReference type="Pfam" id="PF06186">
    <property type="entry name" value="DUF992"/>
    <property type="match status" value="1"/>
</dbReference>
<dbReference type="InterPro" id="IPR009333">
    <property type="entry name" value="DUF992"/>
</dbReference>
<organism evidence="1 2">
    <name type="scientific">Chelatococcus composti</name>
    <dbReference type="NCBI Taxonomy" id="1743235"/>
    <lineage>
        <taxon>Bacteria</taxon>
        <taxon>Pseudomonadati</taxon>
        <taxon>Pseudomonadota</taxon>
        <taxon>Alphaproteobacteria</taxon>
        <taxon>Hyphomicrobiales</taxon>
        <taxon>Chelatococcaceae</taxon>
        <taxon>Chelatococcus</taxon>
    </lineage>
</organism>
<comment type="caution">
    <text evidence="1">The sequence shown here is derived from an EMBL/GenBank/DDBJ whole genome shotgun (WGS) entry which is preliminary data.</text>
</comment>
<reference evidence="1 2" key="1">
    <citation type="submission" date="2020-08" db="EMBL/GenBank/DDBJ databases">
        <title>Genomic Encyclopedia of Type Strains, Phase IV (KMG-IV): sequencing the most valuable type-strain genomes for metagenomic binning, comparative biology and taxonomic classification.</title>
        <authorList>
            <person name="Goeker M."/>
        </authorList>
    </citation>
    <scope>NUCLEOTIDE SEQUENCE [LARGE SCALE GENOMIC DNA]</scope>
    <source>
        <strain evidence="1 2">DSM 101465</strain>
    </source>
</reference>
<dbReference type="RefSeq" id="WP_183334088.1">
    <property type="nucleotide sequence ID" value="NZ_BMHX01000003.1"/>
</dbReference>
<evidence type="ECO:0000313" key="2">
    <source>
        <dbReference type="Proteomes" id="UP000588017"/>
    </source>
</evidence>
<proteinExistence type="predicted"/>
<gene>
    <name evidence="1" type="ORF">HNQ73_001661</name>
</gene>
<evidence type="ECO:0000313" key="1">
    <source>
        <dbReference type="EMBL" id="MBB6168038.1"/>
    </source>
</evidence>
<dbReference type="AlphaFoldDB" id="A0A841K5G8"/>